<feature type="domain" description="TonB-dependent receptor-like beta-barrel" evidence="8">
    <location>
        <begin position="459"/>
        <end position="936"/>
    </location>
</feature>
<dbReference type="Gene3D" id="2.170.130.10">
    <property type="entry name" value="TonB-dependent receptor, plug domain"/>
    <property type="match status" value="1"/>
</dbReference>
<keyword evidence="4 6" id="KW-0472">Membrane</keyword>
<dbReference type="NCBIfam" id="TIGR01782">
    <property type="entry name" value="TonB-Xanth-Caul"/>
    <property type="match status" value="1"/>
</dbReference>
<comment type="similarity">
    <text evidence="6">Belongs to the TonB-dependent receptor family.</text>
</comment>
<dbReference type="InterPro" id="IPR012910">
    <property type="entry name" value="Plug_dom"/>
</dbReference>
<evidence type="ECO:0000256" key="3">
    <source>
        <dbReference type="ARBA" id="ARBA00023077"/>
    </source>
</evidence>
<dbReference type="PANTHER" id="PTHR40980">
    <property type="entry name" value="PLUG DOMAIN-CONTAINING PROTEIN"/>
    <property type="match status" value="1"/>
</dbReference>
<evidence type="ECO:0000256" key="5">
    <source>
        <dbReference type="ARBA" id="ARBA00023237"/>
    </source>
</evidence>
<comment type="subcellular location">
    <subcellularLocation>
        <location evidence="1 6">Cell outer membrane</location>
    </subcellularLocation>
</comment>
<keyword evidence="5" id="KW-0998">Cell outer membrane</keyword>
<gene>
    <name evidence="10" type="ORF">AC626_03635</name>
</gene>
<keyword evidence="10" id="KW-0067">ATP-binding</keyword>
<evidence type="ECO:0000256" key="2">
    <source>
        <dbReference type="ARBA" id="ARBA00022729"/>
    </source>
</evidence>
<dbReference type="PATRIC" id="fig|43658.6.peg.5956"/>
<accession>A0A0L0EVY5</accession>
<keyword evidence="3 6" id="KW-0798">TonB box</keyword>
<dbReference type="InterPro" id="IPR036942">
    <property type="entry name" value="Beta-barrel_TonB_sf"/>
</dbReference>
<evidence type="ECO:0000259" key="9">
    <source>
        <dbReference type="Pfam" id="PF07715"/>
    </source>
</evidence>
<evidence type="ECO:0000256" key="6">
    <source>
        <dbReference type="RuleBase" id="RU003357"/>
    </source>
</evidence>
<name>A0A0L0EVY5_9GAMM</name>
<dbReference type="PANTHER" id="PTHR40980:SF3">
    <property type="entry name" value="TONB-DEPENDENT RECEPTOR-LIKE BETA-BARREL DOMAIN-CONTAINING PROTEIN"/>
    <property type="match status" value="1"/>
</dbReference>
<dbReference type="Gene3D" id="2.40.170.20">
    <property type="entry name" value="TonB-dependent receptor, beta-barrel domain"/>
    <property type="match status" value="1"/>
</dbReference>
<evidence type="ECO:0000313" key="10">
    <source>
        <dbReference type="EMBL" id="KNC68602.1"/>
    </source>
</evidence>
<dbReference type="GO" id="GO:0009279">
    <property type="term" value="C:cell outer membrane"/>
    <property type="evidence" value="ECO:0007669"/>
    <property type="project" value="UniProtKB-SubCell"/>
</dbReference>
<evidence type="ECO:0000256" key="1">
    <source>
        <dbReference type="ARBA" id="ARBA00004442"/>
    </source>
</evidence>
<proteinExistence type="inferred from homology"/>
<dbReference type="InterPro" id="IPR037066">
    <property type="entry name" value="Plug_dom_sf"/>
</dbReference>
<evidence type="ECO:0000256" key="4">
    <source>
        <dbReference type="ARBA" id="ARBA00023136"/>
    </source>
</evidence>
<feature type="signal peptide" evidence="7">
    <location>
        <begin position="1"/>
        <end position="25"/>
    </location>
</feature>
<dbReference type="InterPro" id="IPR010917">
    <property type="entry name" value="TonB_rcpt_CS"/>
</dbReference>
<dbReference type="Proteomes" id="UP000036850">
    <property type="component" value="Unassembled WGS sequence"/>
</dbReference>
<organism evidence="10 11">
    <name type="scientific">Pseudoalteromonas rubra</name>
    <dbReference type="NCBI Taxonomy" id="43658"/>
    <lineage>
        <taxon>Bacteria</taxon>
        <taxon>Pseudomonadati</taxon>
        <taxon>Pseudomonadota</taxon>
        <taxon>Gammaproteobacteria</taxon>
        <taxon>Alteromonadales</taxon>
        <taxon>Pseudoalteromonadaceae</taxon>
        <taxon>Pseudoalteromonas</taxon>
    </lineage>
</organism>
<dbReference type="SUPFAM" id="SSF56935">
    <property type="entry name" value="Porins"/>
    <property type="match status" value="1"/>
</dbReference>
<keyword evidence="10" id="KW-0378">Hydrolase</keyword>
<feature type="domain" description="TonB-dependent receptor plug" evidence="9">
    <location>
        <begin position="58"/>
        <end position="160"/>
    </location>
</feature>
<reference evidence="11" key="1">
    <citation type="submission" date="2015-07" db="EMBL/GenBank/DDBJ databases">
        <title>Draft genome sequence of a Pseudoalteromonas rubra strain, OCN096, isolated from Kaneohe Bay, Oahu, Hawaii.</title>
        <authorList>
            <person name="Beurmann S."/>
            <person name="Ushijima B."/>
            <person name="Belcaid M."/>
            <person name="Callahan S.M."/>
            <person name="Aeby G.S."/>
        </authorList>
    </citation>
    <scope>NUCLEOTIDE SEQUENCE [LARGE SCALE GENOMIC DNA]</scope>
    <source>
        <strain evidence="11">OCN096</strain>
    </source>
</reference>
<keyword evidence="2 7" id="KW-0732">Signal</keyword>
<dbReference type="EMBL" id="LFZX01000016">
    <property type="protein sequence ID" value="KNC68602.1"/>
    <property type="molecule type" value="Genomic_DNA"/>
</dbReference>
<dbReference type="GO" id="GO:0004386">
    <property type="term" value="F:helicase activity"/>
    <property type="evidence" value="ECO:0007669"/>
    <property type="project" value="UniProtKB-KW"/>
</dbReference>
<keyword evidence="10" id="KW-0347">Helicase</keyword>
<evidence type="ECO:0000256" key="7">
    <source>
        <dbReference type="SAM" id="SignalP"/>
    </source>
</evidence>
<keyword evidence="10" id="KW-0547">Nucleotide-binding</keyword>
<evidence type="ECO:0000313" key="11">
    <source>
        <dbReference type="Proteomes" id="UP000036850"/>
    </source>
</evidence>
<dbReference type="Pfam" id="PF00593">
    <property type="entry name" value="TonB_dep_Rec_b-barrel"/>
    <property type="match status" value="1"/>
</dbReference>
<dbReference type="InterPro" id="IPR010104">
    <property type="entry name" value="TonB_rcpt_bac"/>
</dbReference>
<dbReference type="Pfam" id="PF07715">
    <property type="entry name" value="Plug"/>
    <property type="match status" value="1"/>
</dbReference>
<protein>
    <submittedName>
        <fullName evidence="10">DEAD/DEAH box helicase</fullName>
    </submittedName>
</protein>
<dbReference type="InterPro" id="IPR000531">
    <property type="entry name" value="Beta-barrel_TonB"/>
</dbReference>
<evidence type="ECO:0000259" key="8">
    <source>
        <dbReference type="Pfam" id="PF00593"/>
    </source>
</evidence>
<dbReference type="AlphaFoldDB" id="A0A0L0EVY5"/>
<sequence>MSMFKPSMLTVALMAAGVSHFSVVAEEEKAAKKEDVEVIEVRGISRSIIASIDKKRYSDTVAEVVDAGDLASLPDVSIADSLSRLPGVTAVRASGQSSQLNIRGMNGDFIQTTLNGREQASTSGYTAGSRWISFDQYPSELINQAAVYKSPKASLVEGGVAATVELKTANPLEAKEQHNFNSSVRYSYNDAASDVGADSSGERISFSYQGKFLDETLGFGIGAAFLNQPNNAIDFSAHKPTRVKKEVLDENGNVIEKIDNWQDFDGDGVTENSLDGFQLRSAKGSDERVGIMSTLVYQPNDALKVQFDYFRSEFESEDKKSGLNIEGISKNVNELYTISNVAVNDEFLTAGDVVVTDTAGPWLEMRSEDQSTESTTDSFGLGLEYVTDKWELKLDFAHSEGEKTRRDMIASMHAYEYSTITLEDGSSALAWQELRNQTFGFEQRAKNSPILTLGTDYTDLSHMRLGDWEQFPHEYTDELDSFKVDFKYHVEAGFISSIEVGARWSDREFTDKRSTFRWGQREGQNGYQMADGTIVTNKGCEFNHQNHACMPHKLDGFVTVEHTRGFDYLELDLVGIADAVFGPGNYDAQQTWEHNWTLIESGAVKEEVLAGYVMANIDTEVGDIPVTGNFGVRVVKTDTKSVGIQQIQGGEVGDKIVDDNGVERTDYRHVEYGPEYTDTLPSLNLNFRISDTDQIRFAAAKVMGRPPVYQLRGGAGSWADTANDGTSQRYNVWSKGNPNLDPFRADQFDLSYERYFEDGGAFVAAIFWKDIETLIKSTTYLEGEVDWSSIGLEAPEGFVEGQYQTSHNIEGGYIKGVELAYTTMFDNLPGIFSGLGFNANYSYSDSEIGVEGGASFNDAKLALPGLSKNVWSATIFWNIDAFTTHLNVRYRDEYVYEGATPGGSAFAMADEYTVVDWQGTYDFENGLQAVLQINNLTDEPNTTNYGTALATGEYKEFGRQYFLGFNYSF</sequence>
<feature type="chain" id="PRO_5005538435" evidence="7">
    <location>
        <begin position="26"/>
        <end position="969"/>
    </location>
</feature>
<dbReference type="PROSITE" id="PS01156">
    <property type="entry name" value="TONB_DEPENDENT_REC_2"/>
    <property type="match status" value="1"/>
</dbReference>
<dbReference type="OrthoDB" id="8727862at2"/>
<comment type="caution">
    <text evidence="10">The sequence shown here is derived from an EMBL/GenBank/DDBJ whole genome shotgun (WGS) entry which is preliminary data.</text>
</comment>